<evidence type="ECO:0008006" key="3">
    <source>
        <dbReference type="Google" id="ProtNLM"/>
    </source>
</evidence>
<dbReference type="GO" id="GO:0016787">
    <property type="term" value="F:hydrolase activity"/>
    <property type="evidence" value="ECO:0007669"/>
    <property type="project" value="InterPro"/>
</dbReference>
<dbReference type="InterPro" id="IPR029058">
    <property type="entry name" value="AB_hydrolase_fold"/>
</dbReference>
<dbReference type="SUPFAM" id="SSF53474">
    <property type="entry name" value="alpha/beta-Hydrolases"/>
    <property type="match status" value="1"/>
</dbReference>
<dbReference type="Gene3D" id="3.40.50.1820">
    <property type="entry name" value="alpha/beta hydrolase"/>
    <property type="match status" value="1"/>
</dbReference>
<dbReference type="EMBL" id="MHTS01000024">
    <property type="protein sequence ID" value="OHA63893.1"/>
    <property type="molecule type" value="Genomic_DNA"/>
</dbReference>
<dbReference type="Pfam" id="PF06821">
    <property type="entry name" value="Ser_hydrolase"/>
    <property type="match status" value="1"/>
</dbReference>
<dbReference type="AlphaFoldDB" id="A0A1G2QTP9"/>
<comment type="caution">
    <text evidence="1">The sequence shown here is derived from an EMBL/GenBank/DDBJ whole genome shotgun (WGS) entry which is preliminary data.</text>
</comment>
<dbReference type="InterPro" id="IPR010662">
    <property type="entry name" value="RBBP9/YdeN"/>
</dbReference>
<dbReference type="PANTHER" id="PTHR15394">
    <property type="entry name" value="SERINE HYDROLASE RBBP9"/>
    <property type="match status" value="1"/>
</dbReference>
<organism evidence="1 2">
    <name type="scientific">Candidatus Wildermuthbacteria bacterium RIFCSPHIGHO2_01_FULL_48_27b</name>
    <dbReference type="NCBI Taxonomy" id="1802447"/>
    <lineage>
        <taxon>Bacteria</taxon>
        <taxon>Candidatus Wildermuthiibacteriota</taxon>
    </lineage>
</organism>
<evidence type="ECO:0000313" key="1">
    <source>
        <dbReference type="EMBL" id="OHA63893.1"/>
    </source>
</evidence>
<dbReference type="Proteomes" id="UP000178170">
    <property type="component" value="Unassembled WGS sequence"/>
</dbReference>
<sequence>MNIMKRAIIVHCWGGNPEYCWYPQTKKELEEQGFEVMVPAMPDTEHPKQSAWVPVLREVVGTPTEETYLIGHSCSSKSWRHSQKRAWRRAYRQRKHEPFLRPFR</sequence>
<dbReference type="PANTHER" id="PTHR15394:SF3">
    <property type="entry name" value="SERINE HYDROLASE RBBP9"/>
    <property type="match status" value="1"/>
</dbReference>
<gene>
    <name evidence="1" type="ORF">A2843_01095</name>
</gene>
<protein>
    <recommendedName>
        <fullName evidence="3">AB hydrolase-1 domain-containing protein</fullName>
    </recommendedName>
</protein>
<proteinExistence type="predicted"/>
<name>A0A1G2QTP9_9BACT</name>
<accession>A0A1G2QTP9</accession>
<reference evidence="1 2" key="1">
    <citation type="journal article" date="2016" name="Nat. Commun.">
        <title>Thousands of microbial genomes shed light on interconnected biogeochemical processes in an aquifer system.</title>
        <authorList>
            <person name="Anantharaman K."/>
            <person name="Brown C.T."/>
            <person name="Hug L.A."/>
            <person name="Sharon I."/>
            <person name="Castelle C.J."/>
            <person name="Probst A.J."/>
            <person name="Thomas B.C."/>
            <person name="Singh A."/>
            <person name="Wilkins M.J."/>
            <person name="Karaoz U."/>
            <person name="Brodie E.L."/>
            <person name="Williams K.H."/>
            <person name="Hubbard S.S."/>
            <person name="Banfield J.F."/>
        </authorList>
    </citation>
    <scope>NUCLEOTIDE SEQUENCE [LARGE SCALE GENOMIC DNA]</scope>
</reference>
<evidence type="ECO:0000313" key="2">
    <source>
        <dbReference type="Proteomes" id="UP000178170"/>
    </source>
</evidence>